<dbReference type="RefSeq" id="XP_022290592.1">
    <property type="nucleotide sequence ID" value="XM_022434884.1"/>
</dbReference>
<organism evidence="2 3">
    <name type="scientific">Crassostrea virginica</name>
    <name type="common">Eastern oyster</name>
    <dbReference type="NCBI Taxonomy" id="6565"/>
    <lineage>
        <taxon>Eukaryota</taxon>
        <taxon>Metazoa</taxon>
        <taxon>Spiralia</taxon>
        <taxon>Lophotrochozoa</taxon>
        <taxon>Mollusca</taxon>
        <taxon>Bivalvia</taxon>
        <taxon>Autobranchia</taxon>
        <taxon>Pteriomorphia</taxon>
        <taxon>Ostreida</taxon>
        <taxon>Ostreoidea</taxon>
        <taxon>Ostreidae</taxon>
        <taxon>Crassostrea</taxon>
    </lineage>
</organism>
<dbReference type="AlphaFoldDB" id="A0A8B8AGG6"/>
<dbReference type="GeneID" id="111102232"/>
<proteinExistence type="predicted"/>
<evidence type="ECO:0000313" key="3">
    <source>
        <dbReference type="RefSeq" id="XP_022290592.1"/>
    </source>
</evidence>
<name>A0A8B8AGG6_CRAVI</name>
<feature type="compositionally biased region" description="Polar residues" evidence="1">
    <location>
        <begin position="1"/>
        <end position="21"/>
    </location>
</feature>
<feature type="region of interest" description="Disordered" evidence="1">
    <location>
        <begin position="1"/>
        <end position="25"/>
    </location>
</feature>
<sequence length="135" mass="15353">MDSVTTTSSEQVKETGSQYSRGQKLVHQSPRRSLLLPVTASAVLSARGFASHAEVWVSESQPRQTFIMDDGTTHENYHDDYENGPGRWLQRHMRENHIQSAVFVITRRIQEGHIVPQQFSIMENLINEFANSLDA</sequence>
<dbReference type="Proteomes" id="UP000694844">
    <property type="component" value="Chromosome 6"/>
</dbReference>
<accession>A0A8B8AGG6</accession>
<reference evidence="3" key="1">
    <citation type="submission" date="2025-08" db="UniProtKB">
        <authorList>
            <consortium name="RefSeq"/>
        </authorList>
    </citation>
    <scope>IDENTIFICATION</scope>
    <source>
        <tissue evidence="3">Whole sample</tissue>
    </source>
</reference>
<protein>
    <submittedName>
        <fullName evidence="3">Uncharacterized protein LOC111102232</fullName>
    </submittedName>
</protein>
<gene>
    <name evidence="3" type="primary">LOC111102232</name>
</gene>
<evidence type="ECO:0000256" key="1">
    <source>
        <dbReference type="SAM" id="MobiDB-lite"/>
    </source>
</evidence>
<keyword evidence="2" id="KW-1185">Reference proteome</keyword>
<evidence type="ECO:0000313" key="2">
    <source>
        <dbReference type="Proteomes" id="UP000694844"/>
    </source>
</evidence>
<dbReference type="KEGG" id="cvn:111102232"/>